<evidence type="ECO:0000256" key="1">
    <source>
        <dbReference type="SAM" id="MobiDB-lite"/>
    </source>
</evidence>
<reference evidence="2" key="1">
    <citation type="journal article" date="2014" name="Int. J. Syst. Evol. Microbiol.">
        <title>Complete genome sequence of Corynebacterium casei LMG S-19264T (=DSM 44701T), isolated from a smear-ripened cheese.</title>
        <authorList>
            <consortium name="US DOE Joint Genome Institute (JGI-PGF)"/>
            <person name="Walter F."/>
            <person name="Albersmeier A."/>
            <person name="Kalinowski J."/>
            <person name="Ruckert C."/>
        </authorList>
    </citation>
    <scope>NUCLEOTIDE SEQUENCE</scope>
    <source>
        <strain evidence="2">JCM 4956</strain>
    </source>
</reference>
<proteinExistence type="predicted"/>
<accession>A0A918NV46</accession>
<evidence type="ECO:0000313" key="3">
    <source>
        <dbReference type="Proteomes" id="UP000645555"/>
    </source>
</evidence>
<feature type="compositionally biased region" description="Basic and acidic residues" evidence="1">
    <location>
        <begin position="57"/>
        <end position="67"/>
    </location>
</feature>
<keyword evidence="3" id="KW-1185">Reference proteome</keyword>
<feature type="region of interest" description="Disordered" evidence="1">
    <location>
        <begin position="45"/>
        <end position="67"/>
    </location>
</feature>
<comment type="caution">
    <text evidence="2">The sequence shown here is derived from an EMBL/GenBank/DDBJ whole genome shotgun (WGS) entry which is preliminary data.</text>
</comment>
<feature type="region of interest" description="Disordered" evidence="1">
    <location>
        <begin position="1"/>
        <end position="27"/>
    </location>
</feature>
<gene>
    <name evidence="2" type="ORF">GCM10010515_76260</name>
</gene>
<dbReference type="RefSeq" id="WP_190040236.1">
    <property type="nucleotide sequence ID" value="NZ_BMWD01000056.1"/>
</dbReference>
<evidence type="ECO:0000313" key="2">
    <source>
        <dbReference type="EMBL" id="GGX98821.1"/>
    </source>
</evidence>
<protein>
    <submittedName>
        <fullName evidence="2">Uncharacterized protein</fullName>
    </submittedName>
</protein>
<reference evidence="2" key="2">
    <citation type="submission" date="2020-09" db="EMBL/GenBank/DDBJ databases">
        <authorList>
            <person name="Sun Q."/>
            <person name="Ohkuma M."/>
        </authorList>
    </citation>
    <scope>NUCLEOTIDE SEQUENCE</scope>
    <source>
        <strain evidence="2">JCM 4956</strain>
    </source>
</reference>
<dbReference type="AlphaFoldDB" id="A0A918NV46"/>
<organism evidence="2 3">
    <name type="scientific">Streptomyces fructofermentans</name>
    <dbReference type="NCBI Taxonomy" id="152141"/>
    <lineage>
        <taxon>Bacteria</taxon>
        <taxon>Bacillati</taxon>
        <taxon>Actinomycetota</taxon>
        <taxon>Actinomycetes</taxon>
        <taxon>Kitasatosporales</taxon>
        <taxon>Streptomycetaceae</taxon>
        <taxon>Streptomyces</taxon>
    </lineage>
</organism>
<dbReference type="EMBL" id="BMWD01000056">
    <property type="protein sequence ID" value="GGX98821.1"/>
    <property type="molecule type" value="Genomic_DNA"/>
</dbReference>
<sequence length="67" mass="7071">MLPEQRHITGSQIAPDTLQPHGMAPVADPVQGLADARVQSGDATGVLEQAVGIEPAEQGRNKSRRDT</sequence>
<dbReference type="Proteomes" id="UP000645555">
    <property type="component" value="Unassembled WGS sequence"/>
</dbReference>
<name>A0A918NV46_9ACTN</name>